<evidence type="ECO:0000256" key="3">
    <source>
        <dbReference type="PROSITE-ProRule" id="PRU00023"/>
    </source>
</evidence>
<dbReference type="Proteomes" id="UP001610444">
    <property type="component" value="Unassembled WGS sequence"/>
</dbReference>
<evidence type="ECO:0000256" key="1">
    <source>
        <dbReference type="ARBA" id="ARBA00022737"/>
    </source>
</evidence>
<dbReference type="Gene3D" id="1.25.40.20">
    <property type="entry name" value="Ankyrin repeat-containing domain"/>
    <property type="match status" value="2"/>
</dbReference>
<organism evidence="4 5">
    <name type="scientific">Aspergillus pseudodeflectus</name>
    <dbReference type="NCBI Taxonomy" id="176178"/>
    <lineage>
        <taxon>Eukaryota</taxon>
        <taxon>Fungi</taxon>
        <taxon>Dikarya</taxon>
        <taxon>Ascomycota</taxon>
        <taxon>Pezizomycotina</taxon>
        <taxon>Eurotiomycetes</taxon>
        <taxon>Eurotiomycetidae</taxon>
        <taxon>Eurotiales</taxon>
        <taxon>Aspergillaceae</taxon>
        <taxon>Aspergillus</taxon>
        <taxon>Aspergillus subgen. Nidulantes</taxon>
    </lineage>
</organism>
<evidence type="ECO:0000313" key="4">
    <source>
        <dbReference type="EMBL" id="KAL2847625.1"/>
    </source>
</evidence>
<comment type="caution">
    <text evidence="4">The sequence shown here is derived from an EMBL/GenBank/DDBJ whole genome shotgun (WGS) entry which is preliminary data.</text>
</comment>
<keyword evidence="1" id="KW-0677">Repeat</keyword>
<name>A0ABR4K5N5_9EURO</name>
<dbReference type="PROSITE" id="PS50088">
    <property type="entry name" value="ANK_REPEAT"/>
    <property type="match status" value="1"/>
</dbReference>
<evidence type="ECO:0000256" key="2">
    <source>
        <dbReference type="ARBA" id="ARBA00023043"/>
    </source>
</evidence>
<proteinExistence type="predicted"/>
<evidence type="ECO:0008006" key="6">
    <source>
        <dbReference type="Google" id="ProtNLM"/>
    </source>
</evidence>
<dbReference type="InterPro" id="IPR036770">
    <property type="entry name" value="Ankyrin_rpt-contain_sf"/>
</dbReference>
<reference evidence="4 5" key="1">
    <citation type="submission" date="2024-07" db="EMBL/GenBank/DDBJ databases">
        <title>Section-level genome sequencing and comparative genomics of Aspergillus sections Usti and Cavernicolus.</title>
        <authorList>
            <consortium name="Lawrence Berkeley National Laboratory"/>
            <person name="Nybo J.L."/>
            <person name="Vesth T.C."/>
            <person name="Theobald S."/>
            <person name="Frisvad J.C."/>
            <person name="Larsen T.O."/>
            <person name="Kjaerboelling I."/>
            <person name="Rothschild-Mancinelli K."/>
            <person name="Lyhne E.K."/>
            <person name="Kogle M.E."/>
            <person name="Barry K."/>
            <person name="Clum A."/>
            <person name="Na H."/>
            <person name="Ledsgaard L."/>
            <person name="Lin J."/>
            <person name="Lipzen A."/>
            <person name="Kuo A."/>
            <person name="Riley R."/>
            <person name="Mondo S."/>
            <person name="LaButti K."/>
            <person name="Haridas S."/>
            <person name="Pangalinan J."/>
            <person name="Salamov A.A."/>
            <person name="Simmons B.A."/>
            <person name="Magnuson J.K."/>
            <person name="Chen J."/>
            <person name="Drula E."/>
            <person name="Henrissat B."/>
            <person name="Wiebenga A."/>
            <person name="Lubbers R.J."/>
            <person name="Gomes A.C."/>
            <person name="Macurrencykelacurrency M.R."/>
            <person name="Stajich J."/>
            <person name="Grigoriev I.V."/>
            <person name="Mortensen U.H."/>
            <person name="De vries R.P."/>
            <person name="Baker S.E."/>
            <person name="Andersen M.R."/>
        </authorList>
    </citation>
    <scope>NUCLEOTIDE SEQUENCE [LARGE SCALE GENOMIC DNA]</scope>
    <source>
        <strain evidence="4 5">CBS 756.74</strain>
    </source>
</reference>
<protein>
    <recommendedName>
        <fullName evidence="6">Ankyrin repeat-containing domain protein</fullName>
    </recommendedName>
</protein>
<sequence length="390" mass="43109">MALQAERSNLWMIFSMNSSPFDPRFQETVDLIASMVVKVWPTIQGGSSMSLDTIGSASTSTTTRQNWRYIRRSLRKRGITSKVLDPHRDQIVLQVERIVTLGPGNESDQEGRTSNRDSIGTRVFEATARKDWRAVQQLLEDNPHVDTHSPALNMTFSLALCHKQWDIIETLVDRGLSPDGDSAGEEPTPAIIVAAESQAWSIVEFLVRKGANFEVRTRERRTAVAPASTWPRTNRIITPPHAITCQKLGPANLCAKEETQPEQEAGGDTMLIAAAAARSWTTVSLLIDYGANVHARGQDGKRALYYVLDAMAPHLHLLTDTGEGSKRPSQEALDVDKVAVHLLEKGAKTDFWELMPLSGGTAGAELQRRINDLFTLPEGSRSLLNRPPIQ</sequence>
<gene>
    <name evidence="4" type="ORF">BJX68DRAFT_108642</name>
</gene>
<feature type="repeat" description="ANK" evidence="3">
    <location>
        <begin position="266"/>
        <end position="298"/>
    </location>
</feature>
<dbReference type="GeneID" id="98151044"/>
<dbReference type="PANTHER" id="PTHR24171:SF8">
    <property type="entry name" value="BRCA1-ASSOCIATED RING DOMAIN PROTEIN 1"/>
    <property type="match status" value="1"/>
</dbReference>
<keyword evidence="2 3" id="KW-0040">ANK repeat</keyword>
<dbReference type="EMBL" id="JBFXLR010000028">
    <property type="protein sequence ID" value="KAL2847625.1"/>
    <property type="molecule type" value="Genomic_DNA"/>
</dbReference>
<dbReference type="PANTHER" id="PTHR24171">
    <property type="entry name" value="ANKYRIN REPEAT DOMAIN-CONTAINING PROTEIN 39-RELATED"/>
    <property type="match status" value="1"/>
</dbReference>
<dbReference type="SUPFAM" id="SSF48403">
    <property type="entry name" value="Ankyrin repeat"/>
    <property type="match status" value="1"/>
</dbReference>
<evidence type="ECO:0000313" key="5">
    <source>
        <dbReference type="Proteomes" id="UP001610444"/>
    </source>
</evidence>
<accession>A0ABR4K5N5</accession>
<dbReference type="InterPro" id="IPR002110">
    <property type="entry name" value="Ankyrin_rpt"/>
</dbReference>
<dbReference type="RefSeq" id="XP_070897806.1">
    <property type="nucleotide sequence ID" value="XM_071035880.1"/>
</dbReference>
<keyword evidence="5" id="KW-1185">Reference proteome</keyword>